<proteinExistence type="predicted"/>
<dbReference type="PRINTS" id="PR00032">
    <property type="entry name" value="HTHARAC"/>
</dbReference>
<gene>
    <name evidence="7" type="ORF">GM668_05700</name>
</gene>
<dbReference type="InterPro" id="IPR003313">
    <property type="entry name" value="AraC-bd"/>
</dbReference>
<evidence type="ECO:0000256" key="3">
    <source>
        <dbReference type="ARBA" id="ARBA00023125"/>
    </source>
</evidence>
<evidence type="ECO:0000313" key="8">
    <source>
        <dbReference type="Proteomes" id="UP000484015"/>
    </source>
</evidence>
<evidence type="ECO:0000313" key="7">
    <source>
        <dbReference type="EMBL" id="MTW01579.1"/>
    </source>
</evidence>
<dbReference type="OrthoDB" id="9804543at2"/>
<keyword evidence="5" id="KW-0804">Transcription</keyword>
<dbReference type="PROSITE" id="PS01124">
    <property type="entry name" value="HTH_ARAC_FAMILY_2"/>
    <property type="match status" value="1"/>
</dbReference>
<comment type="caution">
    <text evidence="7">The sequence shown here is derived from an EMBL/GenBank/DDBJ whole genome shotgun (WGS) entry which is preliminary data.</text>
</comment>
<keyword evidence="3" id="KW-0238">DNA-binding</keyword>
<dbReference type="CDD" id="cd06124">
    <property type="entry name" value="cupin_NimR-like_N"/>
    <property type="match status" value="1"/>
</dbReference>
<reference evidence="7 8" key="1">
    <citation type="submission" date="2019-11" db="EMBL/GenBank/DDBJ databases">
        <title>Type strains purchased from KCTC, JCM and DSMZ.</title>
        <authorList>
            <person name="Lu H."/>
        </authorList>
    </citation>
    <scope>NUCLEOTIDE SEQUENCE [LARGE SCALE GENOMIC DNA]</scope>
    <source>
        <strain evidence="7 8">KCTC 42409</strain>
    </source>
</reference>
<evidence type="ECO:0000259" key="6">
    <source>
        <dbReference type="PROSITE" id="PS01124"/>
    </source>
</evidence>
<dbReference type="SUPFAM" id="SSF46689">
    <property type="entry name" value="Homeodomain-like"/>
    <property type="match status" value="1"/>
</dbReference>
<dbReference type="Proteomes" id="UP000484015">
    <property type="component" value="Unassembled WGS sequence"/>
</dbReference>
<sequence length="261" mass="29307">MHTPAWQYLESIDRATSDVSCKPNDYAAGVFIERHRHNKHQLVYAVQGVLCVHSDHGQWIVPPNRAIWMPAGVDHWIRCIGITLMRSVYVHPRAAASLPIQADDRPRAVAVTPLLRELIVAAMAVPQPYVRDSRDGRLMALLVDELQALPTLPLHLPQPRDARLRAICNALRDQPASPDTLADWAGRIGIDVKTIQRLFARETGMTFGQWRQQTRLLGALERLAQGHKVVDVALDLGYDSPSAFATMFKRQFGQTPSRFFA</sequence>
<dbReference type="PROSITE" id="PS00041">
    <property type="entry name" value="HTH_ARAC_FAMILY_1"/>
    <property type="match status" value="1"/>
</dbReference>
<feature type="domain" description="HTH araC/xylS-type" evidence="6">
    <location>
        <begin position="165"/>
        <end position="261"/>
    </location>
</feature>
<evidence type="ECO:0000256" key="5">
    <source>
        <dbReference type="ARBA" id="ARBA00023163"/>
    </source>
</evidence>
<protein>
    <submittedName>
        <fullName evidence="7">Helix-turn-helix domain-containing protein</fullName>
    </submittedName>
</protein>
<dbReference type="PANTHER" id="PTHR11019">
    <property type="entry name" value="HTH-TYPE TRANSCRIPTIONAL REGULATOR NIMR"/>
    <property type="match status" value="1"/>
</dbReference>
<dbReference type="InterPro" id="IPR011051">
    <property type="entry name" value="RmlC_Cupin_sf"/>
</dbReference>
<name>A0A6L6PWG5_9BURK</name>
<keyword evidence="1" id="KW-0678">Repressor</keyword>
<dbReference type="PANTHER" id="PTHR11019:SF159">
    <property type="entry name" value="TRANSCRIPTIONAL REGULATOR-RELATED"/>
    <property type="match status" value="1"/>
</dbReference>
<evidence type="ECO:0000256" key="2">
    <source>
        <dbReference type="ARBA" id="ARBA00023015"/>
    </source>
</evidence>
<keyword evidence="2" id="KW-0805">Transcription regulation</keyword>
<dbReference type="InterPro" id="IPR014710">
    <property type="entry name" value="RmlC-like_jellyroll"/>
</dbReference>
<dbReference type="EMBL" id="WNLA01000002">
    <property type="protein sequence ID" value="MTW01579.1"/>
    <property type="molecule type" value="Genomic_DNA"/>
</dbReference>
<dbReference type="Pfam" id="PF02311">
    <property type="entry name" value="AraC_binding"/>
    <property type="match status" value="1"/>
</dbReference>
<dbReference type="GO" id="GO:0003700">
    <property type="term" value="F:DNA-binding transcription factor activity"/>
    <property type="evidence" value="ECO:0007669"/>
    <property type="project" value="InterPro"/>
</dbReference>
<dbReference type="AlphaFoldDB" id="A0A6L6PWG5"/>
<dbReference type="Pfam" id="PF12833">
    <property type="entry name" value="HTH_18"/>
    <property type="match status" value="1"/>
</dbReference>
<evidence type="ECO:0000256" key="1">
    <source>
        <dbReference type="ARBA" id="ARBA00022491"/>
    </source>
</evidence>
<dbReference type="InterPro" id="IPR018062">
    <property type="entry name" value="HTH_AraC-typ_CS"/>
</dbReference>
<dbReference type="GO" id="GO:0043565">
    <property type="term" value="F:sequence-specific DNA binding"/>
    <property type="evidence" value="ECO:0007669"/>
    <property type="project" value="InterPro"/>
</dbReference>
<organism evidence="7 8">
    <name type="scientific">Pseudoduganella ginsengisoli</name>
    <dbReference type="NCBI Taxonomy" id="1462440"/>
    <lineage>
        <taxon>Bacteria</taxon>
        <taxon>Pseudomonadati</taxon>
        <taxon>Pseudomonadota</taxon>
        <taxon>Betaproteobacteria</taxon>
        <taxon>Burkholderiales</taxon>
        <taxon>Oxalobacteraceae</taxon>
        <taxon>Telluria group</taxon>
        <taxon>Pseudoduganella</taxon>
    </lineage>
</organism>
<dbReference type="InterPro" id="IPR009057">
    <property type="entry name" value="Homeodomain-like_sf"/>
</dbReference>
<dbReference type="SUPFAM" id="SSF51182">
    <property type="entry name" value="RmlC-like cupins"/>
    <property type="match status" value="1"/>
</dbReference>
<dbReference type="Gene3D" id="1.10.10.60">
    <property type="entry name" value="Homeodomain-like"/>
    <property type="match status" value="1"/>
</dbReference>
<keyword evidence="8" id="KW-1185">Reference proteome</keyword>
<dbReference type="FunFam" id="1.10.10.60:FF:000132">
    <property type="entry name" value="AraC family transcriptional regulator"/>
    <property type="match status" value="1"/>
</dbReference>
<dbReference type="RefSeq" id="WP_155437967.1">
    <property type="nucleotide sequence ID" value="NZ_WNLA01000002.1"/>
</dbReference>
<dbReference type="InterPro" id="IPR018060">
    <property type="entry name" value="HTH_AraC"/>
</dbReference>
<dbReference type="Gene3D" id="2.60.120.10">
    <property type="entry name" value="Jelly Rolls"/>
    <property type="match status" value="1"/>
</dbReference>
<keyword evidence="4" id="KW-0010">Activator</keyword>
<evidence type="ECO:0000256" key="4">
    <source>
        <dbReference type="ARBA" id="ARBA00023159"/>
    </source>
</evidence>
<accession>A0A6L6PWG5</accession>
<dbReference type="InterPro" id="IPR020449">
    <property type="entry name" value="Tscrpt_reg_AraC-type_HTH"/>
</dbReference>
<dbReference type="SMART" id="SM00342">
    <property type="entry name" value="HTH_ARAC"/>
    <property type="match status" value="1"/>
</dbReference>